<evidence type="ECO:0000313" key="1">
    <source>
        <dbReference type="EMBL" id="OIN07719.1"/>
    </source>
</evidence>
<protein>
    <recommendedName>
        <fullName evidence="3">Flagellar protein FliT</fullName>
    </recommendedName>
</protein>
<comment type="caution">
    <text evidence="1">The sequence shown here is derived from an EMBL/GenBank/DDBJ whole genome shotgun (WGS) entry which is preliminary data.</text>
</comment>
<dbReference type="RefSeq" id="WP_071473338.1">
    <property type="nucleotide sequence ID" value="NZ_MDKE01000033.1"/>
</dbReference>
<name>A0A1J4QCA2_9GAMM</name>
<sequence>MSPLEQLQALDQSLLAEFADPEQLQAETMGARLAERARLLRSIIESKDTETFDAGQVAELVERSRRLIQEAEHGRTLLAEKLAGLKKGRRSVRAYQNVKRN</sequence>
<evidence type="ECO:0008006" key="3">
    <source>
        <dbReference type="Google" id="ProtNLM"/>
    </source>
</evidence>
<proteinExistence type="predicted"/>
<dbReference type="Proteomes" id="UP000243073">
    <property type="component" value="Unassembled WGS sequence"/>
</dbReference>
<reference evidence="1 2" key="1">
    <citation type="submission" date="2016-07" db="EMBL/GenBank/DDBJ databases">
        <title>Draft Genome Sequence of Oceanisphaera psychrotolerans, isolated from coastal sediment samples.</title>
        <authorList>
            <person name="Zhuo S."/>
            <person name="Ruan Z."/>
        </authorList>
    </citation>
    <scope>NUCLEOTIDE SEQUENCE [LARGE SCALE GENOMIC DNA]</scope>
    <source>
        <strain evidence="1 2">LAM-WHM-ZC</strain>
    </source>
</reference>
<keyword evidence="2" id="KW-1185">Reference proteome</keyword>
<dbReference type="EMBL" id="MDKE01000033">
    <property type="protein sequence ID" value="OIN07719.1"/>
    <property type="molecule type" value="Genomic_DNA"/>
</dbReference>
<dbReference type="OrthoDB" id="5601025at2"/>
<dbReference type="STRING" id="1414654.BFR47_03695"/>
<gene>
    <name evidence="1" type="ORF">BFR47_03695</name>
</gene>
<accession>A0A1J4QCA2</accession>
<evidence type="ECO:0000313" key="2">
    <source>
        <dbReference type="Proteomes" id="UP000243073"/>
    </source>
</evidence>
<organism evidence="1 2">
    <name type="scientific">Oceanisphaera psychrotolerans</name>
    <dbReference type="NCBI Taxonomy" id="1414654"/>
    <lineage>
        <taxon>Bacteria</taxon>
        <taxon>Pseudomonadati</taxon>
        <taxon>Pseudomonadota</taxon>
        <taxon>Gammaproteobacteria</taxon>
        <taxon>Aeromonadales</taxon>
        <taxon>Aeromonadaceae</taxon>
        <taxon>Oceanisphaera</taxon>
    </lineage>
</organism>
<dbReference type="AlphaFoldDB" id="A0A1J4QCA2"/>